<comment type="caution">
    <text evidence="2">The sequence shown here is derived from an EMBL/GenBank/DDBJ whole genome shotgun (WGS) entry which is preliminary data.</text>
</comment>
<name>A0ABS5RLF7_9MYCO</name>
<dbReference type="Proteomes" id="UP001519535">
    <property type="component" value="Unassembled WGS sequence"/>
</dbReference>
<evidence type="ECO:0008006" key="4">
    <source>
        <dbReference type="Google" id="ProtNLM"/>
    </source>
</evidence>
<protein>
    <recommendedName>
        <fullName evidence="4">Secreted protein</fullName>
    </recommendedName>
</protein>
<dbReference type="RefSeq" id="WP_214094001.1">
    <property type="nucleotide sequence ID" value="NZ_JAHCLR010000037.1"/>
</dbReference>
<reference evidence="2 3" key="1">
    <citation type="submission" date="2021-05" db="EMBL/GenBank/DDBJ databases">
        <title>Mycobacterium acidophilum sp. nov., an extremely acid-tolerant member of the genus Mycobacterium.</title>
        <authorList>
            <person name="Xia J."/>
        </authorList>
    </citation>
    <scope>NUCLEOTIDE SEQUENCE [LARGE SCALE GENOMIC DNA]</scope>
    <source>
        <strain evidence="2 3">M1</strain>
    </source>
</reference>
<organism evidence="2 3">
    <name type="scientific">Mycolicibacter acidiphilus</name>
    <dbReference type="NCBI Taxonomy" id="2835306"/>
    <lineage>
        <taxon>Bacteria</taxon>
        <taxon>Bacillati</taxon>
        <taxon>Actinomycetota</taxon>
        <taxon>Actinomycetes</taxon>
        <taxon>Mycobacteriales</taxon>
        <taxon>Mycobacteriaceae</taxon>
        <taxon>Mycolicibacter</taxon>
    </lineage>
</organism>
<keyword evidence="3" id="KW-1185">Reference proteome</keyword>
<dbReference type="EMBL" id="JAHCLR010000037">
    <property type="protein sequence ID" value="MBS9535142.1"/>
    <property type="molecule type" value="Genomic_DNA"/>
</dbReference>
<evidence type="ECO:0000256" key="1">
    <source>
        <dbReference type="SAM" id="SignalP"/>
    </source>
</evidence>
<proteinExistence type="predicted"/>
<evidence type="ECO:0000313" key="2">
    <source>
        <dbReference type="EMBL" id="MBS9535142.1"/>
    </source>
</evidence>
<accession>A0ABS5RLF7</accession>
<evidence type="ECO:0000313" key="3">
    <source>
        <dbReference type="Proteomes" id="UP001519535"/>
    </source>
</evidence>
<feature type="signal peptide" evidence="1">
    <location>
        <begin position="1"/>
        <end position="20"/>
    </location>
</feature>
<sequence>MKLVNTAAAVTLGVATTLGAGVLVRAAPAEALPPGTYFCWSHLVPNTQQCPPVPPWGDRWVACPSETLYFVLDDVNKCIGNISAADTYTFNCWGRNMVLGKICPPVAPPPDNWRPCPNLPGNVWTLDGDCHRPY</sequence>
<gene>
    <name evidence="2" type="ORF">KIH27_16265</name>
</gene>
<keyword evidence="1" id="KW-0732">Signal</keyword>
<feature type="chain" id="PRO_5045403358" description="Secreted protein" evidence="1">
    <location>
        <begin position="21"/>
        <end position="134"/>
    </location>
</feature>